<feature type="transmembrane region" description="Helical" evidence="7">
    <location>
        <begin position="164"/>
        <end position="180"/>
    </location>
</feature>
<feature type="domain" description="EamA" evidence="8">
    <location>
        <begin position="161"/>
        <end position="293"/>
    </location>
</feature>
<evidence type="ECO:0000313" key="9">
    <source>
        <dbReference type="EMBL" id="MBC8587021.1"/>
    </source>
</evidence>
<feature type="transmembrane region" description="Helical" evidence="7">
    <location>
        <begin position="35"/>
        <end position="56"/>
    </location>
</feature>
<comment type="subcellular location">
    <subcellularLocation>
        <location evidence="1">Cell membrane</location>
        <topology evidence="1">Multi-pass membrane protein</topology>
    </subcellularLocation>
</comment>
<comment type="caution">
    <text evidence="9">The sequence shown here is derived from an EMBL/GenBank/DDBJ whole genome shotgun (WGS) entry which is preliminary data.</text>
</comment>
<comment type="similarity">
    <text evidence="2">Belongs to the EamA transporter family.</text>
</comment>
<keyword evidence="10" id="KW-1185">Reference proteome</keyword>
<evidence type="ECO:0000256" key="3">
    <source>
        <dbReference type="ARBA" id="ARBA00022475"/>
    </source>
</evidence>
<feature type="transmembrane region" description="Helical" evidence="7">
    <location>
        <begin position="111"/>
        <end position="128"/>
    </location>
</feature>
<feature type="domain" description="EamA" evidence="8">
    <location>
        <begin position="7"/>
        <end position="152"/>
    </location>
</feature>
<dbReference type="PANTHER" id="PTHR42920:SF5">
    <property type="entry name" value="EAMA DOMAIN-CONTAINING PROTEIN"/>
    <property type="match status" value="1"/>
</dbReference>
<dbReference type="InterPro" id="IPR037185">
    <property type="entry name" value="EmrE-like"/>
</dbReference>
<evidence type="ECO:0000256" key="2">
    <source>
        <dbReference type="ARBA" id="ARBA00007362"/>
    </source>
</evidence>
<keyword evidence="5 7" id="KW-1133">Transmembrane helix</keyword>
<dbReference type="Pfam" id="PF00892">
    <property type="entry name" value="EamA"/>
    <property type="match status" value="2"/>
</dbReference>
<feature type="transmembrane region" description="Helical" evidence="7">
    <location>
        <begin position="192"/>
        <end position="211"/>
    </location>
</feature>
<reference evidence="9" key="1">
    <citation type="submission" date="2020-08" db="EMBL/GenBank/DDBJ databases">
        <title>Genome public.</title>
        <authorList>
            <person name="Liu C."/>
            <person name="Sun Q."/>
        </authorList>
    </citation>
    <scope>NUCLEOTIDE SEQUENCE</scope>
    <source>
        <strain evidence="9">BX21</strain>
    </source>
</reference>
<dbReference type="PANTHER" id="PTHR42920">
    <property type="entry name" value="OS03G0707200 PROTEIN-RELATED"/>
    <property type="match status" value="1"/>
</dbReference>
<sequence>MKTKETKSILILLLTAAIWGLSFVAQRVGMQHIGAFTYNGIRFALGSLSLLPVLYFSGRKSNNEIYNGESKEFKESDEKTIIKSGILAGLALFMASSFQQVGLIYTTAGKAGFITSLYVVIVPILGIFLKQKTHITTWLGALIAVVGLYLLSISENFTIEFGDFLEIIGAFFYAIHIQLIDRYIKDIDPIKFSSVQFATCSVLSMIIAFIFEEITLSGLSGALMPILYGGIMSCGVAYTLQAIGQKNANPSHAAIALSMEAVFGAIGGALVLHEVLPIRGYIGCALMMVGILIAQSENMGKQSGEEHI</sequence>
<gene>
    <name evidence="9" type="ORF">H8707_02030</name>
</gene>
<feature type="transmembrane region" description="Helical" evidence="7">
    <location>
        <begin position="81"/>
        <end position="105"/>
    </location>
</feature>
<dbReference type="RefSeq" id="WP_262428492.1">
    <property type="nucleotide sequence ID" value="NZ_JACRTG010000005.1"/>
</dbReference>
<evidence type="ECO:0000256" key="5">
    <source>
        <dbReference type="ARBA" id="ARBA00022989"/>
    </source>
</evidence>
<keyword evidence="4 7" id="KW-0812">Transmembrane</keyword>
<proteinExistence type="inferred from homology"/>
<keyword evidence="6 7" id="KW-0472">Membrane</keyword>
<evidence type="ECO:0000256" key="6">
    <source>
        <dbReference type="ARBA" id="ARBA00023136"/>
    </source>
</evidence>
<keyword evidence="3" id="KW-1003">Cell membrane</keyword>
<protein>
    <submittedName>
        <fullName evidence="9">DMT family transporter</fullName>
    </submittedName>
</protein>
<dbReference type="SUPFAM" id="SSF103481">
    <property type="entry name" value="Multidrug resistance efflux transporter EmrE"/>
    <property type="match status" value="2"/>
</dbReference>
<dbReference type="EMBL" id="JACRTG010000005">
    <property type="protein sequence ID" value="MBC8587021.1"/>
    <property type="molecule type" value="Genomic_DNA"/>
</dbReference>
<evidence type="ECO:0000313" key="10">
    <source>
        <dbReference type="Proteomes" id="UP000601171"/>
    </source>
</evidence>
<name>A0A926EQN3_9FIRM</name>
<feature type="transmembrane region" description="Helical" evidence="7">
    <location>
        <begin position="278"/>
        <end position="294"/>
    </location>
</feature>
<feature type="transmembrane region" description="Helical" evidence="7">
    <location>
        <begin position="217"/>
        <end position="240"/>
    </location>
</feature>
<dbReference type="GO" id="GO:0005886">
    <property type="term" value="C:plasma membrane"/>
    <property type="evidence" value="ECO:0007669"/>
    <property type="project" value="UniProtKB-SubCell"/>
</dbReference>
<evidence type="ECO:0000256" key="1">
    <source>
        <dbReference type="ARBA" id="ARBA00004651"/>
    </source>
</evidence>
<feature type="transmembrane region" description="Helical" evidence="7">
    <location>
        <begin position="135"/>
        <end position="152"/>
    </location>
</feature>
<evidence type="ECO:0000259" key="8">
    <source>
        <dbReference type="Pfam" id="PF00892"/>
    </source>
</evidence>
<feature type="transmembrane region" description="Helical" evidence="7">
    <location>
        <begin position="252"/>
        <end position="272"/>
    </location>
</feature>
<dbReference type="Proteomes" id="UP000601171">
    <property type="component" value="Unassembled WGS sequence"/>
</dbReference>
<dbReference type="AlphaFoldDB" id="A0A926EQN3"/>
<evidence type="ECO:0000256" key="7">
    <source>
        <dbReference type="SAM" id="Phobius"/>
    </source>
</evidence>
<dbReference type="InterPro" id="IPR051258">
    <property type="entry name" value="Diverse_Substrate_Transporter"/>
</dbReference>
<organism evidence="9 10">
    <name type="scientific">Paratissierella segnis</name>
    <dbReference type="NCBI Taxonomy" id="2763679"/>
    <lineage>
        <taxon>Bacteria</taxon>
        <taxon>Bacillati</taxon>
        <taxon>Bacillota</taxon>
        <taxon>Tissierellia</taxon>
        <taxon>Tissierellales</taxon>
        <taxon>Tissierellaceae</taxon>
        <taxon>Paratissierella</taxon>
    </lineage>
</organism>
<accession>A0A926EQN3</accession>
<dbReference type="InterPro" id="IPR000620">
    <property type="entry name" value="EamA_dom"/>
</dbReference>
<evidence type="ECO:0000256" key="4">
    <source>
        <dbReference type="ARBA" id="ARBA00022692"/>
    </source>
</evidence>